<dbReference type="STRING" id="756499.Desde_1389"/>
<reference evidence="4" key="1">
    <citation type="submission" date="2012-06" db="EMBL/GenBank/DDBJ databases">
        <title>Complete sequence of Desulfitobacterium dehalogenans ATCC 51507.</title>
        <authorList>
            <person name="Lucas S."/>
            <person name="Han J."/>
            <person name="Lapidus A."/>
            <person name="Cheng J.-F."/>
            <person name="Goodwin L."/>
            <person name="Pitluck S."/>
            <person name="Peters L."/>
            <person name="Ovchinnikova G."/>
            <person name="Teshima H."/>
            <person name="Detter J.C."/>
            <person name="Han C."/>
            <person name="Tapia R."/>
            <person name="Land M."/>
            <person name="Hauser L."/>
            <person name="Kyrpides N."/>
            <person name="Ivanova N."/>
            <person name="Pagani I."/>
            <person name="Kruse T."/>
            <person name="de Vos W.M."/>
            <person name="Smidt H."/>
            <person name="Woyke T."/>
        </authorList>
    </citation>
    <scope>NUCLEOTIDE SEQUENCE [LARGE SCALE GENOMIC DNA]</scope>
    <source>
        <strain evidence="4">ATCC 51507 / DSM 9161 / JW/IU-DC1</strain>
    </source>
</reference>
<dbReference type="PROSITE" id="PS50104">
    <property type="entry name" value="TIR"/>
    <property type="match status" value="1"/>
</dbReference>
<feature type="domain" description="TIR" evidence="1">
    <location>
        <begin position="2"/>
        <end position="149"/>
    </location>
</feature>
<organism evidence="3 4">
    <name type="scientific">Desulfitobacterium dehalogenans (strain ATCC 51507 / DSM 9161 / JW/IU-DC1)</name>
    <dbReference type="NCBI Taxonomy" id="756499"/>
    <lineage>
        <taxon>Bacteria</taxon>
        <taxon>Bacillati</taxon>
        <taxon>Bacillota</taxon>
        <taxon>Clostridia</taxon>
        <taxon>Eubacteriales</taxon>
        <taxon>Desulfitobacteriaceae</taxon>
        <taxon>Desulfitobacterium</taxon>
    </lineage>
</organism>
<dbReference type="EMBL" id="CP003348">
    <property type="protein sequence ID" value="AFL99812.1"/>
    <property type="molecule type" value="Genomic_DNA"/>
</dbReference>
<dbReference type="Proteomes" id="UP000006053">
    <property type="component" value="Chromosome"/>
</dbReference>
<dbReference type="PROSITE" id="PS51534">
    <property type="entry name" value="SEFIR"/>
    <property type="match status" value="1"/>
</dbReference>
<dbReference type="Pfam" id="PF13676">
    <property type="entry name" value="TIR_2"/>
    <property type="match status" value="1"/>
</dbReference>
<name>I4A778_DESDJ</name>
<reference evidence="3 4" key="2">
    <citation type="journal article" date="2015" name="J. Bacteriol.">
        <title>Genomic, proteomic, and biochemical analysis of the organohalide respiratory pathway in Desulfitobacterium dehalogenans.</title>
        <authorList>
            <person name="Kruse T."/>
            <person name="van de Pas B.A."/>
            <person name="Atteia A."/>
            <person name="Krab K."/>
            <person name="Hagen W.R."/>
            <person name="Goodwin L."/>
            <person name="Chain P."/>
            <person name="Boeren S."/>
            <person name="Maphosa F."/>
            <person name="Schraa G."/>
            <person name="de Vos W.M."/>
            <person name="van der Oost J."/>
            <person name="Smidt H."/>
            <person name="Stams A.J."/>
        </authorList>
    </citation>
    <scope>NUCLEOTIDE SEQUENCE [LARGE SCALE GENOMIC DNA]</scope>
    <source>
        <strain evidence="4">ATCC 51507 / DSM 9161 / JW/IU-DC1</strain>
    </source>
</reference>
<sequence length="558" mass="66436">MPKKKIYFSYSWEEKENKKWIIRLKNDLSNEGLEIIFDQDELDKGTINIDRFISDNMNDADFIIIVITPSYINKSNIKNDGNGNRKRSWVEIENDYIIKRKHNNSKSLIPIIMKKKESNLPDNISGLTYYDMSNENLYKEELQKIRNIIHSEKVKTDIPLITREHPISNLIENIDILFNYQDNPPQVSAVVQYGEASLYLEQNQVLSLFIMVSKNNTCKTEDTSDTKVLSTEYFALPIRQNQYTEVLIKIEQGVNEYLKRVINYEALFEVDKFELLDESYSYKLLSVQRSYWNMLISVANQFDWDNGKTEWNIFQRNNYYIHVFSPIISYNKRYNSGEHAIYRVKKNEDINNDIVDIYVSVRDIIGFSQIEISERKSWGIRKAYNWLKEEFIPFVCLKKNLIVNDVIYRDFCKSEEDVFSQMQYFYMCSKAYVNYDEIIILRNALCFCLRKQYPKEDFNYIISKLGLSGINLQREPFEISESVIENLYNDKFISKIEKNHNNCSLADDILRCIKVFTDDLSRYKLNDFEMSYIIRISNSLIEKMHKVEMLEKYKDKKY</sequence>
<evidence type="ECO:0000259" key="2">
    <source>
        <dbReference type="PROSITE" id="PS51534"/>
    </source>
</evidence>
<dbReference type="RefSeq" id="WP_014793302.1">
    <property type="nucleotide sequence ID" value="NC_018017.1"/>
</dbReference>
<protein>
    <submittedName>
        <fullName evidence="3">SEFIR domain-containing protein</fullName>
    </submittedName>
</protein>
<proteinExistence type="predicted"/>
<accession>I4A778</accession>
<dbReference type="KEGG" id="ddh:Desde_1389"/>
<dbReference type="HOGENOM" id="CLU_488113_0_0_9"/>
<dbReference type="InterPro" id="IPR000157">
    <property type="entry name" value="TIR_dom"/>
</dbReference>
<feature type="domain" description="SEFIR" evidence="2">
    <location>
        <begin position="3"/>
        <end position="141"/>
    </location>
</feature>
<dbReference type="OrthoDB" id="5149141at2"/>
<dbReference type="GO" id="GO:0007165">
    <property type="term" value="P:signal transduction"/>
    <property type="evidence" value="ECO:0007669"/>
    <property type="project" value="InterPro"/>
</dbReference>
<dbReference type="InterPro" id="IPR013568">
    <property type="entry name" value="SEFIR_dom"/>
</dbReference>
<gene>
    <name evidence="3" type="ordered locus">Desde_1389</name>
</gene>
<evidence type="ECO:0000259" key="1">
    <source>
        <dbReference type="PROSITE" id="PS50104"/>
    </source>
</evidence>
<dbReference type="InterPro" id="IPR035897">
    <property type="entry name" value="Toll_tir_struct_dom_sf"/>
</dbReference>
<dbReference type="Gene3D" id="3.40.50.10140">
    <property type="entry name" value="Toll/interleukin-1 receptor homology (TIR) domain"/>
    <property type="match status" value="1"/>
</dbReference>
<keyword evidence="4" id="KW-1185">Reference proteome</keyword>
<dbReference type="AlphaFoldDB" id="I4A778"/>
<dbReference type="SUPFAM" id="SSF52200">
    <property type="entry name" value="Toll/Interleukin receptor TIR domain"/>
    <property type="match status" value="1"/>
</dbReference>
<evidence type="ECO:0000313" key="4">
    <source>
        <dbReference type="Proteomes" id="UP000006053"/>
    </source>
</evidence>
<evidence type="ECO:0000313" key="3">
    <source>
        <dbReference type="EMBL" id="AFL99812.1"/>
    </source>
</evidence>